<comment type="caution">
    <text evidence="2">The sequence shown here is derived from an EMBL/GenBank/DDBJ whole genome shotgun (WGS) entry which is preliminary data.</text>
</comment>
<proteinExistence type="predicted"/>
<dbReference type="SMART" id="SM00046">
    <property type="entry name" value="DAGKc"/>
    <property type="match status" value="1"/>
</dbReference>
<dbReference type="Gene3D" id="2.60.200.40">
    <property type="match status" value="1"/>
</dbReference>
<sequence length="348" mass="37892">MGRDRGTGEVLGLDHGVAPVALCRGAEQVAAPGVTRVGRGPGVRVDQIATQSVIACIVNQRARSNAAAQLAERVAELFRAHGVRVETIVIEDGSQLLPVARRFARNGKGIVVAAGGDGTVSAVASAIVGTQATLGVLPLGTLNHFAKDMGIPLDLDAAVENIIHGVPKLVDVGEVNERIFVNNSSIGLYPAIVQQRSRHQSRGMSKWAAFARAIYTVLRRMPHFHATVRADGRYDGRDRTPFIFVGNNPYQTNGLQIGERQRLDTGRLWVCRAPDADRLTLMWMAFRALFGRTAPGELKVNEVEELWVQTRKNRRIKLANDGEVFATRSPLHYRILPLALRVLVPAQS</sequence>
<dbReference type="InterPro" id="IPR001206">
    <property type="entry name" value="Diacylglycerol_kinase_cat_dom"/>
</dbReference>
<dbReference type="PANTHER" id="PTHR12358:SF54">
    <property type="entry name" value="SPHINGOSINE KINASE RELATED PROTEIN"/>
    <property type="match status" value="1"/>
</dbReference>
<accession>A0A6I3KNV2</accession>
<dbReference type="GO" id="GO:0016301">
    <property type="term" value="F:kinase activity"/>
    <property type="evidence" value="ECO:0007669"/>
    <property type="project" value="InterPro"/>
</dbReference>
<evidence type="ECO:0000259" key="1">
    <source>
        <dbReference type="PROSITE" id="PS50146"/>
    </source>
</evidence>
<evidence type="ECO:0000313" key="3">
    <source>
        <dbReference type="Proteomes" id="UP000440694"/>
    </source>
</evidence>
<dbReference type="EMBL" id="WMBQ01000002">
    <property type="protein sequence ID" value="MTD95396.1"/>
    <property type="molecule type" value="Genomic_DNA"/>
</dbReference>
<dbReference type="Proteomes" id="UP000440694">
    <property type="component" value="Unassembled WGS sequence"/>
</dbReference>
<dbReference type="AlphaFoldDB" id="A0A6I3KNV2"/>
<dbReference type="Pfam" id="PF00781">
    <property type="entry name" value="DAGK_cat"/>
    <property type="match status" value="1"/>
</dbReference>
<dbReference type="InterPro" id="IPR016064">
    <property type="entry name" value="NAD/diacylglycerol_kinase_sf"/>
</dbReference>
<dbReference type="PANTHER" id="PTHR12358">
    <property type="entry name" value="SPHINGOSINE KINASE"/>
    <property type="match status" value="1"/>
</dbReference>
<name>A0A6I3KNV2_9HYPH</name>
<reference evidence="2 3" key="1">
    <citation type="submission" date="2019-11" db="EMBL/GenBank/DDBJ databases">
        <title>Identification of a novel strain.</title>
        <authorList>
            <person name="Xu Q."/>
            <person name="Wang G."/>
        </authorList>
    </citation>
    <scope>NUCLEOTIDE SEQUENCE [LARGE SCALE GENOMIC DNA]</scope>
    <source>
        <strain evidence="3">xq</strain>
    </source>
</reference>
<dbReference type="Gene3D" id="3.40.50.10330">
    <property type="entry name" value="Probable inorganic polyphosphate/atp-NAD kinase, domain 1"/>
    <property type="match status" value="1"/>
</dbReference>
<keyword evidence="3" id="KW-1185">Reference proteome</keyword>
<dbReference type="InterPro" id="IPR050187">
    <property type="entry name" value="Lipid_Phosphate_FormReg"/>
</dbReference>
<protein>
    <recommendedName>
        <fullName evidence="1">DAGKc domain-containing protein</fullName>
    </recommendedName>
</protein>
<dbReference type="SUPFAM" id="SSF111331">
    <property type="entry name" value="NAD kinase/diacylglycerol kinase-like"/>
    <property type="match status" value="1"/>
</dbReference>
<gene>
    <name evidence="2" type="ORF">GIW81_13740</name>
</gene>
<feature type="domain" description="DAGKc" evidence="1">
    <location>
        <begin position="49"/>
        <end position="179"/>
    </location>
</feature>
<dbReference type="PROSITE" id="PS50146">
    <property type="entry name" value="DAGK"/>
    <property type="match status" value="1"/>
</dbReference>
<evidence type="ECO:0000313" key="2">
    <source>
        <dbReference type="EMBL" id="MTD95396.1"/>
    </source>
</evidence>
<dbReference type="InterPro" id="IPR017438">
    <property type="entry name" value="ATP-NAD_kinase_N"/>
</dbReference>
<organism evidence="2 3">
    <name type="scientific">Hyphomicrobium album</name>
    <dbReference type="NCBI Taxonomy" id="2665159"/>
    <lineage>
        <taxon>Bacteria</taxon>
        <taxon>Pseudomonadati</taxon>
        <taxon>Pseudomonadota</taxon>
        <taxon>Alphaproteobacteria</taxon>
        <taxon>Hyphomicrobiales</taxon>
        <taxon>Hyphomicrobiaceae</taxon>
        <taxon>Hyphomicrobium</taxon>
    </lineage>
</organism>